<reference evidence="3 4" key="1">
    <citation type="submission" date="2020-11" db="EMBL/GenBank/DDBJ databases">
        <title>The genome sequence of Erythrobacter sp. 6D36.</title>
        <authorList>
            <person name="Liu Y."/>
        </authorList>
    </citation>
    <scope>NUCLEOTIDE SEQUENCE [LARGE SCALE GENOMIC DNA]</scope>
    <source>
        <strain evidence="3 4">6D36</strain>
    </source>
</reference>
<accession>A0A7S8IVF2</accession>
<dbReference type="Pfam" id="PF07835">
    <property type="entry name" value="COX4_pro_2"/>
    <property type="match status" value="1"/>
</dbReference>
<dbReference type="RefSeq" id="WP_200982942.1">
    <property type="nucleotide sequence ID" value="NZ_CP064654.1"/>
</dbReference>
<organism evidence="3 4">
    <name type="scientific">Qipengyuania soli</name>
    <dbReference type="NCBI Taxonomy" id="2782568"/>
    <lineage>
        <taxon>Bacteria</taxon>
        <taxon>Pseudomonadati</taxon>
        <taxon>Pseudomonadota</taxon>
        <taxon>Alphaproteobacteria</taxon>
        <taxon>Sphingomonadales</taxon>
        <taxon>Erythrobacteraceae</taxon>
        <taxon>Qipengyuania</taxon>
    </lineage>
</organism>
<feature type="domain" description="Cytochrome c oxidase subunit IV bacterial aa3 type" evidence="2">
    <location>
        <begin position="5"/>
        <end position="38"/>
    </location>
</feature>
<dbReference type="Proteomes" id="UP000594459">
    <property type="component" value="Chromosome"/>
</dbReference>
<evidence type="ECO:0000259" key="2">
    <source>
        <dbReference type="Pfam" id="PF07835"/>
    </source>
</evidence>
<keyword evidence="1" id="KW-0472">Membrane</keyword>
<dbReference type="InterPro" id="IPR036596">
    <property type="entry name" value="Cyt-C_aa3_sf"/>
</dbReference>
<evidence type="ECO:0000313" key="3">
    <source>
        <dbReference type="EMBL" id="QPC99510.1"/>
    </source>
</evidence>
<evidence type="ECO:0000313" key="4">
    <source>
        <dbReference type="Proteomes" id="UP000594459"/>
    </source>
</evidence>
<dbReference type="EMBL" id="CP064654">
    <property type="protein sequence ID" value="QPC99510.1"/>
    <property type="molecule type" value="Genomic_DNA"/>
</dbReference>
<gene>
    <name evidence="3" type="ORF">IRL76_02760</name>
</gene>
<name>A0A7S8IVF2_9SPHN</name>
<keyword evidence="1" id="KW-0812">Transmembrane</keyword>
<dbReference type="InterPro" id="IPR012422">
    <property type="entry name" value="Cyt_c_oxidase_su4_bac-aa3"/>
</dbReference>
<proteinExistence type="predicted"/>
<evidence type="ECO:0000256" key="1">
    <source>
        <dbReference type="SAM" id="Phobius"/>
    </source>
</evidence>
<feature type="transmembrane region" description="Helical" evidence="1">
    <location>
        <begin position="20"/>
        <end position="39"/>
    </location>
</feature>
<dbReference type="AlphaFoldDB" id="A0A7S8IVF2"/>
<dbReference type="KEGG" id="qso:IRL76_02760"/>
<protein>
    <submittedName>
        <fullName evidence="3">Aa3-type cytochrome c oxidase subunit IV</fullName>
    </submittedName>
</protein>
<keyword evidence="1" id="KW-1133">Transmembrane helix</keyword>
<dbReference type="SUPFAM" id="SSF81469">
    <property type="entry name" value="Bacterial aa3 type cytochrome c oxidase subunit IV"/>
    <property type="match status" value="1"/>
</dbReference>
<sequence length="41" mass="4421">MNSANDMKAHSKTYSSFIGMLKWAIPVIAAITALVVILISN</sequence>
<dbReference type="Gene3D" id="1.20.5.160">
    <property type="entry name" value="Bacterial aa3 type cytochrome c oxidase subunit IV"/>
    <property type="match status" value="1"/>
</dbReference>
<keyword evidence="4" id="KW-1185">Reference proteome</keyword>